<evidence type="ECO:0000256" key="5">
    <source>
        <dbReference type="SAM" id="MobiDB-lite"/>
    </source>
</evidence>
<dbReference type="KEGG" id="asla:NCTC11923_00843"/>
<evidence type="ECO:0000256" key="1">
    <source>
        <dbReference type="ARBA" id="ARBA00004141"/>
    </source>
</evidence>
<sequence>MIRNMVSPVGPSDPQSAQQPPQSGPDAAQPSPQGGYTSPASGAYPQGGYTSPASGAYPQGDYAAQAGYGYQEAGYQSGYQAGYQAAPQAAYGYGQPSYAYKSKVAAGVLGIFLGGFGIHNFYLGYTGKAVAQLLITLLTCGFGAIVSSVWGLVEGILILCAQPGESPWGVDAQGLPLRD</sequence>
<evidence type="ECO:0000256" key="2">
    <source>
        <dbReference type="ARBA" id="ARBA00022692"/>
    </source>
</evidence>
<evidence type="ECO:0000313" key="8">
    <source>
        <dbReference type="EMBL" id="VEG74219.1"/>
    </source>
</evidence>
<dbReference type="EMBL" id="LR134363">
    <property type="protein sequence ID" value="VEG74219.1"/>
    <property type="molecule type" value="Genomic_DNA"/>
</dbReference>
<dbReference type="GO" id="GO:0016020">
    <property type="term" value="C:membrane"/>
    <property type="evidence" value="ECO:0007669"/>
    <property type="project" value="UniProtKB-SubCell"/>
</dbReference>
<dbReference type="Proteomes" id="UP000276899">
    <property type="component" value="Chromosome"/>
</dbReference>
<feature type="region of interest" description="Disordered" evidence="5">
    <location>
        <begin position="1"/>
        <end position="49"/>
    </location>
</feature>
<evidence type="ECO:0000256" key="3">
    <source>
        <dbReference type="ARBA" id="ARBA00022989"/>
    </source>
</evidence>
<feature type="transmembrane region" description="Helical" evidence="6">
    <location>
        <begin position="129"/>
        <end position="153"/>
    </location>
</feature>
<accession>A0A448KBB4</accession>
<organism evidence="8 9">
    <name type="scientific">Actinomyces slackii</name>
    <dbReference type="NCBI Taxonomy" id="52774"/>
    <lineage>
        <taxon>Bacteria</taxon>
        <taxon>Bacillati</taxon>
        <taxon>Actinomycetota</taxon>
        <taxon>Actinomycetes</taxon>
        <taxon>Actinomycetales</taxon>
        <taxon>Actinomycetaceae</taxon>
        <taxon>Actinomyces</taxon>
    </lineage>
</organism>
<protein>
    <submittedName>
        <fullName evidence="8">TM2 domain</fullName>
    </submittedName>
</protein>
<name>A0A448KBB4_9ACTO</name>
<evidence type="ECO:0000256" key="6">
    <source>
        <dbReference type="SAM" id="Phobius"/>
    </source>
</evidence>
<proteinExistence type="predicted"/>
<dbReference type="AlphaFoldDB" id="A0A448KBB4"/>
<evidence type="ECO:0000256" key="4">
    <source>
        <dbReference type="ARBA" id="ARBA00023136"/>
    </source>
</evidence>
<comment type="subcellular location">
    <subcellularLocation>
        <location evidence="1">Membrane</location>
        <topology evidence="1">Multi-pass membrane protein</topology>
    </subcellularLocation>
</comment>
<dbReference type="InterPro" id="IPR007829">
    <property type="entry name" value="TM2"/>
</dbReference>
<evidence type="ECO:0000313" key="9">
    <source>
        <dbReference type="Proteomes" id="UP000276899"/>
    </source>
</evidence>
<dbReference type="Pfam" id="PF05154">
    <property type="entry name" value="TM2"/>
    <property type="match status" value="1"/>
</dbReference>
<evidence type="ECO:0000259" key="7">
    <source>
        <dbReference type="Pfam" id="PF05154"/>
    </source>
</evidence>
<dbReference type="STRING" id="1278298.GCA_000428685_01901"/>
<feature type="compositionally biased region" description="Low complexity" evidence="5">
    <location>
        <begin position="10"/>
        <end position="33"/>
    </location>
</feature>
<keyword evidence="2 6" id="KW-0812">Transmembrane</keyword>
<keyword evidence="3 6" id="KW-1133">Transmembrane helix</keyword>
<reference evidence="8 9" key="1">
    <citation type="submission" date="2018-12" db="EMBL/GenBank/DDBJ databases">
        <authorList>
            <consortium name="Pathogen Informatics"/>
        </authorList>
    </citation>
    <scope>NUCLEOTIDE SEQUENCE [LARGE SCALE GENOMIC DNA]</scope>
    <source>
        <strain evidence="8 9">NCTC11923</strain>
    </source>
</reference>
<feature type="transmembrane region" description="Helical" evidence="6">
    <location>
        <begin position="104"/>
        <end position="123"/>
    </location>
</feature>
<keyword evidence="4 6" id="KW-0472">Membrane</keyword>
<keyword evidence="9" id="KW-1185">Reference proteome</keyword>
<feature type="domain" description="TM2" evidence="7">
    <location>
        <begin position="101"/>
        <end position="147"/>
    </location>
</feature>
<gene>
    <name evidence="8" type="ORF">NCTC11923_00843</name>
</gene>